<protein>
    <recommendedName>
        <fullName evidence="3">1-phosphatidylinositol phosphodiesterase</fullName>
        <ecNumber evidence="2">4.6.1.13</ecNumber>
    </recommendedName>
    <alternativeName>
        <fullName evidence="4">Phosphatidylinositol diacylglycerol-lyase</fullName>
    </alternativeName>
    <alternativeName>
        <fullName evidence="5">Phosphatidylinositol-specific phospholipase C</fullName>
    </alternativeName>
</protein>
<comment type="catalytic activity">
    <reaction evidence="1">
        <text>a 1,2-diacyl-sn-glycero-3-phospho-(1D-myo-inositol) = 1D-myo-inositol 1,2-cyclic phosphate + a 1,2-diacyl-sn-glycerol</text>
        <dbReference type="Rhea" id="RHEA:17093"/>
        <dbReference type="ChEBI" id="CHEBI:17815"/>
        <dbReference type="ChEBI" id="CHEBI:57880"/>
        <dbReference type="ChEBI" id="CHEBI:58484"/>
        <dbReference type="EC" id="4.6.1.13"/>
    </reaction>
</comment>
<dbReference type="SUPFAM" id="SSF51695">
    <property type="entry name" value="PLC-like phosphodiesterases"/>
    <property type="match status" value="1"/>
</dbReference>
<dbReference type="AlphaFoldDB" id="A0A952KFW3"/>
<evidence type="ECO:0000256" key="3">
    <source>
        <dbReference type="ARBA" id="ARBA00019758"/>
    </source>
</evidence>
<dbReference type="Gene3D" id="3.20.20.190">
    <property type="entry name" value="Phosphatidylinositol (PI) phosphodiesterase"/>
    <property type="match status" value="1"/>
</dbReference>
<dbReference type="Proteomes" id="UP000700706">
    <property type="component" value="Unassembled WGS sequence"/>
</dbReference>
<reference evidence="7" key="1">
    <citation type="submission" date="2020-06" db="EMBL/GenBank/DDBJ databases">
        <title>Stable isotope informed genome-resolved metagenomics uncovers potential trophic interactions in rhizosphere soil.</title>
        <authorList>
            <person name="Starr E.P."/>
            <person name="Shi S."/>
            <person name="Blazewicz S.J."/>
            <person name="Koch B.J."/>
            <person name="Probst A.J."/>
            <person name="Hungate B.A."/>
            <person name="Pett-Ridge J."/>
            <person name="Firestone M.K."/>
            <person name="Banfield J.F."/>
        </authorList>
    </citation>
    <scope>NUCLEOTIDE SEQUENCE</scope>
    <source>
        <strain evidence="7">YM_69_17</strain>
    </source>
</reference>
<dbReference type="PANTHER" id="PTHR13593:SF113">
    <property type="entry name" value="SI:DKEY-266F7.9"/>
    <property type="match status" value="1"/>
</dbReference>
<dbReference type="EC" id="4.6.1.13" evidence="2"/>
<dbReference type="Pfam" id="PF00388">
    <property type="entry name" value="PI-PLC-X"/>
    <property type="match status" value="1"/>
</dbReference>
<dbReference type="InterPro" id="IPR000909">
    <property type="entry name" value="PLipase_C_PInositol-sp_X_dom"/>
</dbReference>
<dbReference type="PROSITE" id="PS50007">
    <property type="entry name" value="PIPLC_X_DOMAIN"/>
    <property type="match status" value="1"/>
</dbReference>
<dbReference type="GO" id="GO:0004436">
    <property type="term" value="F:phosphatidylinositol diacylglycerol-lyase activity"/>
    <property type="evidence" value="ECO:0007669"/>
    <property type="project" value="UniProtKB-EC"/>
</dbReference>
<evidence type="ECO:0000256" key="2">
    <source>
        <dbReference type="ARBA" id="ARBA00012581"/>
    </source>
</evidence>
<evidence type="ECO:0000313" key="8">
    <source>
        <dbReference type="Proteomes" id="UP000700706"/>
    </source>
</evidence>
<name>A0A952KFW3_9PROT</name>
<accession>A0A952KFW3</accession>
<comment type="caution">
    <text evidence="7">The sequence shown here is derived from an EMBL/GenBank/DDBJ whole genome shotgun (WGS) entry which is preliminary data.</text>
</comment>
<dbReference type="InterPro" id="IPR051057">
    <property type="entry name" value="PI-PLC_domain"/>
</dbReference>
<evidence type="ECO:0000259" key="6">
    <source>
        <dbReference type="SMART" id="SM00148"/>
    </source>
</evidence>
<dbReference type="PANTHER" id="PTHR13593">
    <property type="match status" value="1"/>
</dbReference>
<feature type="domain" description="Phosphatidylinositol-specific phospholipase C X" evidence="6">
    <location>
        <begin position="287"/>
        <end position="444"/>
    </location>
</feature>
<sequence length="595" mass="66469">MPSHYQSFSMHCATAEIGTGSPLGYCDALLAENRDLFIIRSMNTGSQHTEVHILPSATTYQSFTAHQATILPQNTGSVGAVSFALAPNNRDLFAVLTEYTNSGFVEVHVLSADANYQSYNLQKSIPIGLGTPLSIMVAGNRDLFAIRTTRVSDSDTKLKVELFILTATSNYQNLIVQMVTAFQPVEGDLIHFALASNRDLFMIREYRSGPTGPNATEVHILTAISAYTKFSLQTSTALRETGNFQYLLAHDRSLFAIKTRNAESRRVEVHVLPDSYTWESWLGRLPDTRPLSDINLPGTHDAASINTYFPTPTPWSCQNKTITEQLKLGIRVLDIRLKPKSTGNNSYKIVTCHGDHDAWVGLNEYQDFQSVVDECKHFLIAHDREAIVMILTVDDWQDAPDAEKQELARAALASILSADPTLFLKSKDLPTLGAARGKIVLFNRITEDLRFGTPIRWTGDTTGMYAETNTNRSYRVYVQDHWSNVYDQEKIDNVWAAIHEKKDNEVVLNFASAVKGLKLLGVYVNGRLLAKFGALNTANRPTKFGWVLCDFPFQVHSTDTFGPMHIAFLIIASNFEYDLCKETFTVPMPLPSYFP</sequence>
<dbReference type="EMBL" id="JAEKLZ010000233">
    <property type="protein sequence ID" value="MBW8726755.1"/>
    <property type="molecule type" value="Genomic_DNA"/>
</dbReference>
<evidence type="ECO:0000256" key="1">
    <source>
        <dbReference type="ARBA" id="ARBA00001316"/>
    </source>
</evidence>
<dbReference type="GO" id="GO:0008081">
    <property type="term" value="F:phosphoric diester hydrolase activity"/>
    <property type="evidence" value="ECO:0007669"/>
    <property type="project" value="InterPro"/>
</dbReference>
<evidence type="ECO:0000256" key="4">
    <source>
        <dbReference type="ARBA" id="ARBA00030474"/>
    </source>
</evidence>
<proteinExistence type="predicted"/>
<gene>
    <name evidence="7" type="ORF">JF625_16615</name>
</gene>
<dbReference type="SMART" id="SM00148">
    <property type="entry name" value="PLCXc"/>
    <property type="match status" value="1"/>
</dbReference>
<organism evidence="7 8">
    <name type="scientific">Inquilinus limosus</name>
    <dbReference type="NCBI Taxonomy" id="171674"/>
    <lineage>
        <taxon>Bacteria</taxon>
        <taxon>Pseudomonadati</taxon>
        <taxon>Pseudomonadota</taxon>
        <taxon>Alphaproteobacteria</taxon>
        <taxon>Rhodospirillales</taxon>
        <taxon>Rhodospirillaceae</taxon>
        <taxon>Inquilinus</taxon>
    </lineage>
</organism>
<dbReference type="InterPro" id="IPR017946">
    <property type="entry name" value="PLC-like_Pdiesterase_TIM-brl"/>
</dbReference>
<evidence type="ECO:0000313" key="7">
    <source>
        <dbReference type="EMBL" id="MBW8726755.1"/>
    </source>
</evidence>
<dbReference type="GO" id="GO:0006629">
    <property type="term" value="P:lipid metabolic process"/>
    <property type="evidence" value="ECO:0007669"/>
    <property type="project" value="InterPro"/>
</dbReference>
<evidence type="ECO:0000256" key="5">
    <source>
        <dbReference type="ARBA" id="ARBA00030782"/>
    </source>
</evidence>